<dbReference type="PANTHER" id="PTHR22754">
    <property type="entry name" value="DISCO-INTERACTING PROTEIN 2 DIP2 -RELATED"/>
    <property type="match status" value="1"/>
</dbReference>
<dbReference type="PROSITE" id="PS00455">
    <property type="entry name" value="AMP_BINDING"/>
    <property type="match status" value="1"/>
</dbReference>
<dbReference type="GO" id="GO:0005886">
    <property type="term" value="C:plasma membrane"/>
    <property type="evidence" value="ECO:0007669"/>
    <property type="project" value="TreeGrafter"/>
</dbReference>
<dbReference type="Gene3D" id="3.30.300.30">
    <property type="match status" value="1"/>
</dbReference>
<organism evidence="3 4">
    <name type="scientific">Mycobacteroides franklinii</name>
    <dbReference type="NCBI Taxonomy" id="948102"/>
    <lineage>
        <taxon>Bacteria</taxon>
        <taxon>Bacillati</taxon>
        <taxon>Actinomycetota</taxon>
        <taxon>Actinomycetes</taxon>
        <taxon>Mycobacteriales</taxon>
        <taxon>Mycobacteriaceae</taxon>
        <taxon>Mycobacteroides</taxon>
    </lineage>
</organism>
<dbReference type="GO" id="GO:0070566">
    <property type="term" value="F:adenylyltransferase activity"/>
    <property type="evidence" value="ECO:0007669"/>
    <property type="project" value="TreeGrafter"/>
</dbReference>
<evidence type="ECO:0000313" key="3">
    <source>
        <dbReference type="EMBL" id="TDH22674.1"/>
    </source>
</evidence>
<accession>A0A4R5PE07</accession>
<dbReference type="GO" id="GO:0006633">
    <property type="term" value="P:fatty acid biosynthetic process"/>
    <property type="evidence" value="ECO:0007669"/>
    <property type="project" value="TreeGrafter"/>
</dbReference>
<dbReference type="AlphaFoldDB" id="A0A4R5PE07"/>
<reference evidence="3 4" key="1">
    <citation type="journal article" date="2019" name="Sci. Rep.">
        <title>Extended insight into the Mycobacterium chelonae-abscessus complex through whole genome sequencing of Mycobacterium salmoniphilum outbreak and Mycobacterium salmoniphilum-like strains.</title>
        <authorList>
            <person name="Behra P.R.K."/>
            <person name="Das S."/>
            <person name="Pettersson B.M.F."/>
            <person name="Shirreff L."/>
            <person name="DuCote T."/>
            <person name="Jacobsson K.G."/>
            <person name="Ennis D.G."/>
            <person name="Kirsebom L.A."/>
        </authorList>
    </citation>
    <scope>NUCLEOTIDE SEQUENCE [LARGE SCALE GENOMIC DNA]</scope>
    <source>
        <strain evidence="3 4">DSM 45524</strain>
    </source>
</reference>
<dbReference type="EMBL" id="RXLR01000014">
    <property type="protein sequence ID" value="TDH22674.1"/>
    <property type="molecule type" value="Genomic_DNA"/>
</dbReference>
<dbReference type="Gene3D" id="3.40.50.12780">
    <property type="entry name" value="N-terminal domain of ligase-like"/>
    <property type="match status" value="1"/>
</dbReference>
<comment type="caution">
    <text evidence="3">The sequence shown here is derived from an EMBL/GenBank/DDBJ whole genome shotgun (WGS) entry which is preliminary data.</text>
</comment>
<protein>
    <submittedName>
        <fullName evidence="3">AMP-dependent synthetase</fullName>
    </submittedName>
</protein>
<dbReference type="InterPro" id="IPR000873">
    <property type="entry name" value="AMP-dep_synth/lig_dom"/>
</dbReference>
<dbReference type="InterPro" id="IPR042099">
    <property type="entry name" value="ANL_N_sf"/>
</dbReference>
<dbReference type="Proteomes" id="UP000295627">
    <property type="component" value="Unassembled WGS sequence"/>
</dbReference>
<gene>
    <name evidence="3" type="ORF">EJ571_12305</name>
</gene>
<dbReference type="InterPro" id="IPR045851">
    <property type="entry name" value="AMP-bd_C_sf"/>
</dbReference>
<evidence type="ECO:0000256" key="1">
    <source>
        <dbReference type="ARBA" id="ARBA00006432"/>
    </source>
</evidence>
<sequence>MSDRAIREHMTVNAPATATGAIDYPALLRSDLEQIDFYDSRSHLHTLSGKDLVNAIRIRAAALAESGLRRGDRVAMIAASDEEYLATLLAVLSLGAVPCAVAPPPTPSRPESAGVAHVRAALEVLNPVMVIAQPRVAVAVAHPNVLAYGDLVDADPIDWQLLSSASPADAHHIQLTSGSTSAPKAVLLTHGNVVHNSCAIAYGTRALRGQDRVFSWLPLYHDMGFIQVLAALLYGLRVGVMTPMGFLRDPTSWIRHMSHHGSTHTAGPPFAYRAVSDAIGRGGVPADVDLSALRHAYVGAEPIPYAVLREVTERLAPLGMRSDALVPCYGMAETVLATSIALQSHSPEGTSFGRVRGEQNPEDDQLVVSCGRVVDGLRLQILSPEGELLPDGAVGDVQVSGPSVMLGYLSPGGGVVAPEGGWHDTGDRGFLAEGELFVVGRRKEMLIVRGRNFPPYDVEREIDGLSGAGGVSVVFSLHDEQRARESVIAVVGTRAAADEYDELRARIAGGVRAAFGFSLDEVLVVPARTIPRTTSGKRQRLKVREAYRTGQLVQTGG</sequence>
<proteinExistence type="inferred from homology"/>
<dbReference type="Pfam" id="PF00501">
    <property type="entry name" value="AMP-binding"/>
    <property type="match status" value="1"/>
</dbReference>
<dbReference type="InterPro" id="IPR020845">
    <property type="entry name" value="AMP-binding_CS"/>
</dbReference>
<feature type="domain" description="AMP-dependent synthetase/ligase" evidence="2">
    <location>
        <begin position="44"/>
        <end position="409"/>
    </location>
</feature>
<evidence type="ECO:0000259" key="2">
    <source>
        <dbReference type="Pfam" id="PF00501"/>
    </source>
</evidence>
<dbReference type="PANTHER" id="PTHR22754:SF32">
    <property type="entry name" value="DISCO-INTERACTING PROTEIN 2"/>
    <property type="match status" value="1"/>
</dbReference>
<dbReference type="SUPFAM" id="SSF56801">
    <property type="entry name" value="Acetyl-CoA synthetase-like"/>
    <property type="match status" value="1"/>
</dbReference>
<evidence type="ECO:0000313" key="4">
    <source>
        <dbReference type="Proteomes" id="UP000295627"/>
    </source>
</evidence>
<comment type="similarity">
    <text evidence="1">Belongs to the ATP-dependent AMP-binding enzyme family.</text>
</comment>
<name>A0A4R5PE07_9MYCO</name>